<dbReference type="EMBL" id="JACOOK010000004">
    <property type="protein sequence ID" value="MBC5617030.1"/>
    <property type="molecule type" value="Genomic_DNA"/>
</dbReference>
<keyword evidence="4 8" id="KW-0812">Transmembrane</keyword>
<evidence type="ECO:0000256" key="10">
    <source>
        <dbReference type="SAM" id="SignalP"/>
    </source>
</evidence>
<evidence type="ECO:0000256" key="9">
    <source>
        <dbReference type="RuleBase" id="RU003357"/>
    </source>
</evidence>
<feature type="domain" description="TonB-dependent receptor-like beta-barrel" evidence="11">
    <location>
        <begin position="426"/>
        <end position="971"/>
    </location>
</feature>
<dbReference type="Gene3D" id="2.40.170.20">
    <property type="entry name" value="TonB-dependent receptor, beta-barrel domain"/>
    <property type="match status" value="1"/>
</dbReference>
<reference evidence="13 14" key="1">
    <citation type="submission" date="2020-08" db="EMBL/GenBank/DDBJ databases">
        <title>Genome public.</title>
        <authorList>
            <person name="Liu C."/>
            <person name="Sun Q."/>
        </authorList>
    </citation>
    <scope>NUCLEOTIDE SEQUENCE [LARGE SCALE GENOMIC DNA]</scope>
    <source>
        <strain evidence="13 14">New-7</strain>
    </source>
</reference>
<dbReference type="NCBIfam" id="TIGR04057">
    <property type="entry name" value="SusC_RagA_signa"/>
    <property type="match status" value="1"/>
</dbReference>
<feature type="domain" description="TonB-dependent receptor plug" evidence="12">
    <location>
        <begin position="124"/>
        <end position="229"/>
    </location>
</feature>
<sequence length="1014" mass="111583">MKVFDFLKPVRLIVLSALIFCCSLAAYAQGDAKLLTGRVTDTQGQPLIGASVLIKGDINRGTYAGADGTFSLDVKPGDVLVFSYIGYKEQEIPYTGQASLNVTLQDSATDLDAVVVVGYGVQRKRDVTGSIASIKGSELATTVAAANPLQGLQGKVAGVEVVQNSAPGGAPQIRVRGVSSFTNSDPCYVVDGLIMDNISFLNPNEVESMEVLKDASATAIYGSRGANGVIIITTKQGRKNQPVQLTVDANVSVSQMERYLDYADAGQYLYLQNRRVMAQNAADGTSISLPYTQQQIDAAGRGTDWQREITQLAVTQNYNVNLVGGGEKTTYGLSSGYFNQEGVMKSSGYERANVKLSNTYDLTKWATIGSNISYIYERRNSQGSNLASALRALPTAPVMDPDDPSKFFGPVDEIGKSGNPVANLYYNSDNYTNYYKTIANFFVKLEPVKNLVFQSSYTLNNSNSEGKSFLPKYEVNVDQRRTDNELSVNQSRTFNWLNENTLSYSFEKNKHAFSALVGITFQKTTSQDQSQKILGMPDVAWKNRDLWYTGLGQASTLTGTTGGAVFTYLSYLARVNYNYDNKYLITATVRTDGSSRFPVNGRYGTFPAVGVGWAMHEENWLKNVGWLNQLKLRSSYGVVGSDAGIPNNIQTAYVNRVNGVFGRDPASVTTSEVLDMVIDYGLHWEEARQFDLGLDFRALNNRLTLEFDYYIKTTANILTNITLPGISGSTYSPLSNIAKARNTGIEFNIGWRENRGDFSYDLSLIGTTLKNKVVSVNQNLPPLENGANVTKVGYPIGGFWGYEVLGIYQNKQIIEETASIDGATPGDLWYKDQNGDGVIDKDDRIYMGSYLPKVTLGLNMRFAYKGVDLEMDLYSSLGNKIYSTRRQTLGVSPYNVTTDYLHSWVGEGSTNKTTRVLLDGPGTNNQYSQYYVENGSYFKIRNLTLGYTFPQRISSKMKMRNLRVYFSVHNLWTATNATSYSPEISGPPNGAGIDSFDGTYPPSRMYSFGISIGI</sequence>
<feature type="chain" id="PRO_5046894623" evidence="10">
    <location>
        <begin position="29"/>
        <end position="1014"/>
    </location>
</feature>
<dbReference type="Pfam" id="PF13715">
    <property type="entry name" value="CarbopepD_reg_2"/>
    <property type="match status" value="1"/>
</dbReference>
<dbReference type="InterPro" id="IPR039426">
    <property type="entry name" value="TonB-dep_rcpt-like"/>
</dbReference>
<comment type="caution">
    <text evidence="13">The sequence shown here is derived from an EMBL/GenBank/DDBJ whole genome shotgun (WGS) entry which is preliminary data.</text>
</comment>
<dbReference type="InterPro" id="IPR023997">
    <property type="entry name" value="TonB-dep_OMP_SusC/RagA_CS"/>
</dbReference>
<feature type="signal peptide" evidence="10">
    <location>
        <begin position="1"/>
        <end position="28"/>
    </location>
</feature>
<dbReference type="InterPro" id="IPR000531">
    <property type="entry name" value="Beta-barrel_TonB"/>
</dbReference>
<keyword evidence="13" id="KW-0675">Receptor</keyword>
<dbReference type="InterPro" id="IPR037066">
    <property type="entry name" value="Plug_dom_sf"/>
</dbReference>
<organism evidence="13 14">
    <name type="scientific">Alistipes hominis</name>
    <dbReference type="NCBI Taxonomy" id="2763015"/>
    <lineage>
        <taxon>Bacteria</taxon>
        <taxon>Pseudomonadati</taxon>
        <taxon>Bacteroidota</taxon>
        <taxon>Bacteroidia</taxon>
        <taxon>Bacteroidales</taxon>
        <taxon>Rikenellaceae</taxon>
        <taxon>Alistipes</taxon>
    </lineage>
</organism>
<dbReference type="SUPFAM" id="SSF49464">
    <property type="entry name" value="Carboxypeptidase regulatory domain-like"/>
    <property type="match status" value="1"/>
</dbReference>
<comment type="similarity">
    <text evidence="8 9">Belongs to the TonB-dependent receptor family.</text>
</comment>
<evidence type="ECO:0000256" key="6">
    <source>
        <dbReference type="ARBA" id="ARBA00023136"/>
    </source>
</evidence>
<evidence type="ECO:0000313" key="13">
    <source>
        <dbReference type="EMBL" id="MBC5617030.1"/>
    </source>
</evidence>
<dbReference type="InterPro" id="IPR023996">
    <property type="entry name" value="TonB-dep_OMP_SusC/RagA"/>
</dbReference>
<dbReference type="Proteomes" id="UP000636891">
    <property type="component" value="Unassembled WGS sequence"/>
</dbReference>
<gene>
    <name evidence="13" type="ORF">H8S08_08380</name>
</gene>
<keyword evidence="2 8" id="KW-0813">Transport</keyword>
<protein>
    <submittedName>
        <fullName evidence="13">TonB-dependent receptor</fullName>
    </submittedName>
</protein>
<keyword evidence="5 9" id="KW-0798">TonB box</keyword>
<name>A0ABR7CN24_9BACT</name>
<keyword evidence="10" id="KW-0732">Signal</keyword>
<evidence type="ECO:0000259" key="11">
    <source>
        <dbReference type="Pfam" id="PF00593"/>
    </source>
</evidence>
<dbReference type="SUPFAM" id="SSF56935">
    <property type="entry name" value="Porins"/>
    <property type="match status" value="1"/>
</dbReference>
<dbReference type="InterPro" id="IPR012910">
    <property type="entry name" value="Plug_dom"/>
</dbReference>
<dbReference type="InterPro" id="IPR036942">
    <property type="entry name" value="Beta-barrel_TonB_sf"/>
</dbReference>
<dbReference type="Pfam" id="PF00593">
    <property type="entry name" value="TonB_dep_Rec_b-barrel"/>
    <property type="match status" value="1"/>
</dbReference>
<evidence type="ECO:0000256" key="4">
    <source>
        <dbReference type="ARBA" id="ARBA00022692"/>
    </source>
</evidence>
<dbReference type="Gene3D" id="2.60.40.1120">
    <property type="entry name" value="Carboxypeptidase-like, regulatory domain"/>
    <property type="match status" value="1"/>
</dbReference>
<dbReference type="PROSITE" id="PS52016">
    <property type="entry name" value="TONB_DEPENDENT_REC_3"/>
    <property type="match status" value="1"/>
</dbReference>
<dbReference type="Pfam" id="PF07715">
    <property type="entry name" value="Plug"/>
    <property type="match status" value="1"/>
</dbReference>
<evidence type="ECO:0000256" key="7">
    <source>
        <dbReference type="ARBA" id="ARBA00023237"/>
    </source>
</evidence>
<comment type="subcellular location">
    <subcellularLocation>
        <location evidence="1 8">Cell outer membrane</location>
        <topology evidence="1 8">Multi-pass membrane protein</topology>
    </subcellularLocation>
</comment>
<dbReference type="RefSeq" id="WP_118456934.1">
    <property type="nucleotide sequence ID" value="NZ_JACOOK010000004.1"/>
</dbReference>
<evidence type="ECO:0000259" key="12">
    <source>
        <dbReference type="Pfam" id="PF07715"/>
    </source>
</evidence>
<evidence type="ECO:0000256" key="3">
    <source>
        <dbReference type="ARBA" id="ARBA00022452"/>
    </source>
</evidence>
<evidence type="ECO:0000256" key="5">
    <source>
        <dbReference type="ARBA" id="ARBA00023077"/>
    </source>
</evidence>
<dbReference type="NCBIfam" id="TIGR04056">
    <property type="entry name" value="OMP_RagA_SusC"/>
    <property type="match status" value="1"/>
</dbReference>
<evidence type="ECO:0000256" key="2">
    <source>
        <dbReference type="ARBA" id="ARBA00022448"/>
    </source>
</evidence>
<keyword evidence="3 8" id="KW-1134">Transmembrane beta strand</keyword>
<keyword evidence="6 8" id="KW-0472">Membrane</keyword>
<proteinExistence type="inferred from homology"/>
<dbReference type="InterPro" id="IPR008969">
    <property type="entry name" value="CarboxyPept-like_regulatory"/>
</dbReference>
<keyword evidence="14" id="KW-1185">Reference proteome</keyword>
<evidence type="ECO:0000313" key="14">
    <source>
        <dbReference type="Proteomes" id="UP000636891"/>
    </source>
</evidence>
<evidence type="ECO:0000256" key="1">
    <source>
        <dbReference type="ARBA" id="ARBA00004571"/>
    </source>
</evidence>
<keyword evidence="7 8" id="KW-0998">Cell outer membrane</keyword>
<accession>A0ABR7CN24</accession>
<evidence type="ECO:0000256" key="8">
    <source>
        <dbReference type="PROSITE-ProRule" id="PRU01360"/>
    </source>
</evidence>
<dbReference type="Gene3D" id="2.170.130.10">
    <property type="entry name" value="TonB-dependent receptor, plug domain"/>
    <property type="match status" value="1"/>
</dbReference>